<keyword evidence="1" id="KW-0472">Membrane</keyword>
<reference evidence="3" key="1">
    <citation type="journal article" date="2019" name="Int. J. Syst. Evol. Microbiol.">
        <title>The Global Catalogue of Microorganisms (GCM) 10K type strain sequencing project: providing services to taxonomists for standard genome sequencing and annotation.</title>
        <authorList>
            <consortium name="The Broad Institute Genomics Platform"/>
            <consortium name="The Broad Institute Genome Sequencing Center for Infectious Disease"/>
            <person name="Wu L."/>
            <person name="Ma J."/>
        </authorList>
    </citation>
    <scope>NUCLEOTIDE SEQUENCE [LARGE SCALE GENOMIC DNA]</scope>
    <source>
        <strain evidence="3">TISTR 1535</strain>
    </source>
</reference>
<dbReference type="PANTHER" id="PTHR39164:SF1">
    <property type="entry name" value="PROTEIN CCDC"/>
    <property type="match status" value="1"/>
</dbReference>
<dbReference type="RefSeq" id="WP_382391667.1">
    <property type="nucleotide sequence ID" value="NZ_JBHUNA010000008.1"/>
</dbReference>
<organism evidence="2 3">
    <name type="scientific">Lentibacillus juripiscarius</name>
    <dbReference type="NCBI Taxonomy" id="257446"/>
    <lineage>
        <taxon>Bacteria</taxon>
        <taxon>Bacillati</taxon>
        <taxon>Bacillota</taxon>
        <taxon>Bacilli</taxon>
        <taxon>Bacillales</taxon>
        <taxon>Bacillaceae</taxon>
        <taxon>Lentibacillus</taxon>
    </lineage>
</organism>
<dbReference type="Pfam" id="PF07301">
    <property type="entry name" value="DUF1453"/>
    <property type="match status" value="1"/>
</dbReference>
<dbReference type="InterPro" id="IPR031306">
    <property type="entry name" value="CcdC"/>
</dbReference>
<feature type="transmembrane region" description="Helical" evidence="1">
    <location>
        <begin position="126"/>
        <end position="144"/>
    </location>
</feature>
<gene>
    <name evidence="2" type="ORF">ACFSUO_04875</name>
</gene>
<dbReference type="Proteomes" id="UP001597502">
    <property type="component" value="Unassembled WGS sequence"/>
</dbReference>
<protein>
    <submittedName>
        <fullName evidence="2">CcdC family protein</fullName>
    </submittedName>
</protein>
<dbReference type="PANTHER" id="PTHR39164">
    <property type="entry name" value="PROTEIN CCDC"/>
    <property type="match status" value="1"/>
</dbReference>
<evidence type="ECO:0000313" key="2">
    <source>
        <dbReference type="EMBL" id="MFD2760306.1"/>
    </source>
</evidence>
<keyword evidence="1" id="KW-0812">Transmembrane</keyword>
<evidence type="ECO:0000313" key="3">
    <source>
        <dbReference type="Proteomes" id="UP001597502"/>
    </source>
</evidence>
<proteinExistence type="predicted"/>
<evidence type="ECO:0000256" key="1">
    <source>
        <dbReference type="SAM" id="Phobius"/>
    </source>
</evidence>
<keyword evidence="1" id="KW-1133">Transmembrane helix</keyword>
<name>A0ABW5V2S3_9BACI</name>
<feature type="transmembrane region" description="Helical" evidence="1">
    <location>
        <begin position="96"/>
        <end position="120"/>
    </location>
</feature>
<accession>A0ABW5V2S3</accession>
<dbReference type="InterPro" id="IPR058247">
    <property type="entry name" value="DUF1453"/>
</dbReference>
<sequence length="158" mass="17678">MLWLLGSTIVAAFMAVTMIFVRLKASRKPASAKKIILPPLFMSTGALMFLFPVFRVSWMQVAEAVLVGMMFSVFLIKTSKFEIRGNDIYLIPSKSFVFILFALLIARIILKLAIGASIAVGETSGMFFLLAFGMIVSWRLAMLYKYKKLEKKLEYAGG</sequence>
<dbReference type="PIRSF" id="PIRSF021441">
    <property type="entry name" value="DUF1453"/>
    <property type="match status" value="1"/>
</dbReference>
<feature type="transmembrane region" description="Helical" evidence="1">
    <location>
        <begin position="6"/>
        <end position="23"/>
    </location>
</feature>
<feature type="transmembrane region" description="Helical" evidence="1">
    <location>
        <begin position="58"/>
        <end position="76"/>
    </location>
</feature>
<dbReference type="EMBL" id="JBHUNA010000008">
    <property type="protein sequence ID" value="MFD2760306.1"/>
    <property type="molecule type" value="Genomic_DNA"/>
</dbReference>
<feature type="transmembrane region" description="Helical" evidence="1">
    <location>
        <begin position="35"/>
        <end position="52"/>
    </location>
</feature>
<comment type="caution">
    <text evidence="2">The sequence shown here is derived from an EMBL/GenBank/DDBJ whole genome shotgun (WGS) entry which is preliminary data.</text>
</comment>
<keyword evidence="3" id="KW-1185">Reference proteome</keyword>